<organism evidence="4 5">
    <name type="scientific">Streptomyces heliomycini</name>
    <dbReference type="NCBI Taxonomy" id="284032"/>
    <lineage>
        <taxon>Bacteria</taxon>
        <taxon>Bacillati</taxon>
        <taxon>Actinomycetota</taxon>
        <taxon>Actinomycetes</taxon>
        <taxon>Kitasatosporales</taxon>
        <taxon>Streptomycetaceae</taxon>
        <taxon>Streptomyces</taxon>
    </lineage>
</organism>
<feature type="domain" description="Histidine kinase/HSP90-like ATPase" evidence="3">
    <location>
        <begin position="22"/>
        <end position="136"/>
    </location>
</feature>
<evidence type="ECO:0000313" key="4">
    <source>
        <dbReference type="EMBL" id="MFB9352244.1"/>
    </source>
</evidence>
<sequence length="176" mass="18912">MAEPMPLPVPLLHEDRLDHTPTQRSVPLARRRAARLVAEWGQPEIAGDVALVVSELMTNALLHGSVRGRLIRVRVTLGDRILRVEVSDPRGERPPRPRPAGDDAADQFGRGLLLVGAVAARWGWEPRTVGKTVYAEWDLPGRTPPTPEPVPAGPPPVFAAGAAKGTPAPQDPPKTA</sequence>
<name>A0ABV5LJ98_9ACTN</name>
<dbReference type="PANTHER" id="PTHR35526">
    <property type="entry name" value="ANTI-SIGMA-F FACTOR RSBW-RELATED"/>
    <property type="match status" value="1"/>
</dbReference>
<feature type="region of interest" description="Disordered" evidence="2">
    <location>
        <begin position="137"/>
        <end position="176"/>
    </location>
</feature>
<dbReference type="Gene3D" id="3.30.565.10">
    <property type="entry name" value="Histidine kinase-like ATPase, C-terminal domain"/>
    <property type="match status" value="1"/>
</dbReference>
<proteinExistence type="predicted"/>
<keyword evidence="1" id="KW-0723">Serine/threonine-protein kinase</keyword>
<feature type="compositionally biased region" description="Pro residues" evidence="2">
    <location>
        <begin position="142"/>
        <end position="157"/>
    </location>
</feature>
<dbReference type="PANTHER" id="PTHR35526:SF3">
    <property type="entry name" value="ANTI-SIGMA-F FACTOR RSBW"/>
    <property type="match status" value="1"/>
</dbReference>
<dbReference type="RefSeq" id="WP_078661733.1">
    <property type="nucleotide sequence ID" value="NZ_JBHMDI010000166.1"/>
</dbReference>
<evidence type="ECO:0000313" key="5">
    <source>
        <dbReference type="Proteomes" id="UP001589753"/>
    </source>
</evidence>
<gene>
    <name evidence="4" type="ORF">ACFFUA_33365</name>
</gene>
<dbReference type="EMBL" id="JBHMDI010000166">
    <property type="protein sequence ID" value="MFB9352244.1"/>
    <property type="molecule type" value="Genomic_DNA"/>
</dbReference>
<comment type="caution">
    <text evidence="4">The sequence shown here is derived from an EMBL/GenBank/DDBJ whole genome shotgun (WGS) entry which is preliminary data.</text>
</comment>
<keyword evidence="1" id="KW-0418">Kinase</keyword>
<feature type="compositionally biased region" description="Basic and acidic residues" evidence="2">
    <location>
        <begin position="12"/>
        <end position="21"/>
    </location>
</feature>
<accession>A0ABV5LJ98</accession>
<protein>
    <submittedName>
        <fullName evidence="4">ATP-binding protein</fullName>
    </submittedName>
</protein>
<feature type="region of interest" description="Disordered" evidence="2">
    <location>
        <begin position="1"/>
        <end position="25"/>
    </location>
</feature>
<dbReference type="Pfam" id="PF13581">
    <property type="entry name" value="HATPase_c_2"/>
    <property type="match status" value="1"/>
</dbReference>
<dbReference type="InterPro" id="IPR050267">
    <property type="entry name" value="Anti-sigma-factor_SerPK"/>
</dbReference>
<dbReference type="Proteomes" id="UP001589753">
    <property type="component" value="Unassembled WGS sequence"/>
</dbReference>
<dbReference type="InterPro" id="IPR036890">
    <property type="entry name" value="HATPase_C_sf"/>
</dbReference>
<keyword evidence="1" id="KW-0808">Transferase</keyword>
<dbReference type="InterPro" id="IPR003594">
    <property type="entry name" value="HATPase_dom"/>
</dbReference>
<dbReference type="GO" id="GO:0005524">
    <property type="term" value="F:ATP binding"/>
    <property type="evidence" value="ECO:0007669"/>
    <property type="project" value="UniProtKB-KW"/>
</dbReference>
<feature type="compositionally biased region" description="Basic and acidic residues" evidence="2">
    <location>
        <begin position="86"/>
        <end position="101"/>
    </location>
</feature>
<evidence type="ECO:0000256" key="2">
    <source>
        <dbReference type="SAM" id="MobiDB-lite"/>
    </source>
</evidence>
<evidence type="ECO:0000256" key="1">
    <source>
        <dbReference type="ARBA" id="ARBA00022527"/>
    </source>
</evidence>
<keyword evidence="5" id="KW-1185">Reference proteome</keyword>
<keyword evidence="4" id="KW-0067">ATP-binding</keyword>
<reference evidence="4 5" key="1">
    <citation type="submission" date="2024-09" db="EMBL/GenBank/DDBJ databases">
        <authorList>
            <person name="Sun Q."/>
            <person name="Mori K."/>
        </authorList>
    </citation>
    <scope>NUCLEOTIDE SEQUENCE [LARGE SCALE GENOMIC DNA]</scope>
    <source>
        <strain evidence="4 5">JCM 9767</strain>
    </source>
</reference>
<evidence type="ECO:0000259" key="3">
    <source>
        <dbReference type="Pfam" id="PF13581"/>
    </source>
</evidence>
<keyword evidence="4" id="KW-0547">Nucleotide-binding</keyword>
<dbReference type="SUPFAM" id="SSF55874">
    <property type="entry name" value="ATPase domain of HSP90 chaperone/DNA topoisomerase II/histidine kinase"/>
    <property type="match status" value="1"/>
</dbReference>
<feature type="region of interest" description="Disordered" evidence="2">
    <location>
        <begin position="86"/>
        <end position="105"/>
    </location>
</feature>
<dbReference type="CDD" id="cd16936">
    <property type="entry name" value="HATPase_RsbW-like"/>
    <property type="match status" value="1"/>
</dbReference>